<evidence type="ECO:0000256" key="2">
    <source>
        <dbReference type="ARBA" id="ARBA00022679"/>
    </source>
</evidence>
<evidence type="ECO:0000313" key="5">
    <source>
        <dbReference type="EnsemblPlants" id="OB09G11510.1"/>
    </source>
</evidence>
<protein>
    <recommendedName>
        <fullName evidence="3">Sulfotransferase</fullName>
        <ecNumber evidence="3">2.8.2.-</ecNumber>
    </recommendedName>
</protein>
<dbReference type="GO" id="GO:0008146">
    <property type="term" value="F:sulfotransferase activity"/>
    <property type="evidence" value="ECO:0007669"/>
    <property type="project" value="InterPro"/>
</dbReference>
<organism evidence="5">
    <name type="scientific">Oryza brachyantha</name>
    <name type="common">malo sina</name>
    <dbReference type="NCBI Taxonomy" id="4533"/>
    <lineage>
        <taxon>Eukaryota</taxon>
        <taxon>Viridiplantae</taxon>
        <taxon>Streptophyta</taxon>
        <taxon>Embryophyta</taxon>
        <taxon>Tracheophyta</taxon>
        <taxon>Spermatophyta</taxon>
        <taxon>Magnoliopsida</taxon>
        <taxon>Liliopsida</taxon>
        <taxon>Poales</taxon>
        <taxon>Poaceae</taxon>
        <taxon>BOP clade</taxon>
        <taxon>Oryzoideae</taxon>
        <taxon>Oryzeae</taxon>
        <taxon>Oryzinae</taxon>
        <taxon>Oryza</taxon>
    </lineage>
</organism>
<dbReference type="AlphaFoldDB" id="J3MVX2"/>
<feature type="domain" description="Sulfotransferase" evidence="4">
    <location>
        <begin position="62"/>
        <end position="333"/>
    </location>
</feature>
<dbReference type="PANTHER" id="PTHR11783">
    <property type="entry name" value="SULFOTRANSFERASE SULT"/>
    <property type="match status" value="1"/>
</dbReference>
<dbReference type="eggNOG" id="KOG1584">
    <property type="taxonomic scope" value="Eukaryota"/>
</dbReference>
<dbReference type="EnsemblPlants" id="OB09G11510.1">
    <property type="protein sequence ID" value="OB09G11510.1"/>
    <property type="gene ID" value="OB09G11510"/>
</dbReference>
<evidence type="ECO:0000256" key="3">
    <source>
        <dbReference type="RuleBase" id="RU361155"/>
    </source>
</evidence>
<dbReference type="EC" id="2.8.2.-" evidence="3"/>
<evidence type="ECO:0000259" key="4">
    <source>
        <dbReference type="Pfam" id="PF00685"/>
    </source>
</evidence>
<reference evidence="5" key="1">
    <citation type="journal article" date="2013" name="Nat. Commun.">
        <title>Whole-genome sequencing of Oryza brachyantha reveals mechanisms underlying Oryza genome evolution.</title>
        <authorList>
            <person name="Chen J."/>
            <person name="Huang Q."/>
            <person name="Gao D."/>
            <person name="Wang J."/>
            <person name="Lang Y."/>
            <person name="Liu T."/>
            <person name="Li B."/>
            <person name="Bai Z."/>
            <person name="Luis Goicoechea J."/>
            <person name="Liang C."/>
            <person name="Chen C."/>
            <person name="Zhang W."/>
            <person name="Sun S."/>
            <person name="Liao Y."/>
            <person name="Zhang X."/>
            <person name="Yang L."/>
            <person name="Song C."/>
            <person name="Wang M."/>
            <person name="Shi J."/>
            <person name="Liu G."/>
            <person name="Liu J."/>
            <person name="Zhou H."/>
            <person name="Zhou W."/>
            <person name="Yu Q."/>
            <person name="An N."/>
            <person name="Chen Y."/>
            <person name="Cai Q."/>
            <person name="Wang B."/>
            <person name="Liu B."/>
            <person name="Min J."/>
            <person name="Huang Y."/>
            <person name="Wu H."/>
            <person name="Li Z."/>
            <person name="Zhang Y."/>
            <person name="Yin Y."/>
            <person name="Song W."/>
            <person name="Jiang J."/>
            <person name="Jackson S.A."/>
            <person name="Wing R.A."/>
            <person name="Wang J."/>
            <person name="Chen M."/>
        </authorList>
    </citation>
    <scope>NUCLEOTIDE SEQUENCE [LARGE SCALE GENOMIC DNA]</scope>
    <source>
        <strain evidence="5">cv. IRGC 101232</strain>
    </source>
</reference>
<gene>
    <name evidence="5" type="primary">LOC102714119</name>
</gene>
<name>J3MVX2_ORYBR</name>
<dbReference type="GeneID" id="102714119"/>
<sequence>MNNVQAPETKQEDSPENSMAATLLPTREGWSTPLTLYNNCWLRSHMVDSFMAVRDNFKPRHDDVILATHPKSGTTWLKAMAFAIVNRSRYDLLADGDGNPLRAQNPQRLVPFIGVPGHGGGDLAAIEAMPSPRLLATHLPLSLLPPAVTAATGGCRVVYLCREPKDSFVSRWHFDNKMVKGSQTGAHAIELDAAFAMFCEGCTPFGPFWEHYLQYWRESLRRPREVLFLRYEELVADPLRVVRDLAAFLGVPFIDEEESNGVDREVVRLCSFETLSGFDVNKNGGVERAGGKIFIGYSSLFRRGKTGDWVNHMSADMAEKLDALVREKFKGSGLEF</sequence>
<accession>J3MVX2</accession>
<dbReference type="Gene3D" id="3.40.50.300">
    <property type="entry name" value="P-loop containing nucleotide triphosphate hydrolases"/>
    <property type="match status" value="1"/>
</dbReference>
<dbReference type="InterPro" id="IPR027417">
    <property type="entry name" value="P-loop_NTPase"/>
</dbReference>
<keyword evidence="6" id="KW-1185">Reference proteome</keyword>
<reference evidence="5" key="2">
    <citation type="submission" date="2013-04" db="UniProtKB">
        <authorList>
            <consortium name="EnsemblPlants"/>
        </authorList>
    </citation>
    <scope>IDENTIFICATION</scope>
</reference>
<dbReference type="Proteomes" id="UP000006038">
    <property type="component" value="Chromosome 9"/>
</dbReference>
<dbReference type="OMA" id="IIYLCRE"/>
<dbReference type="SUPFAM" id="SSF52540">
    <property type="entry name" value="P-loop containing nucleoside triphosphate hydrolases"/>
    <property type="match status" value="1"/>
</dbReference>
<evidence type="ECO:0000313" key="6">
    <source>
        <dbReference type="Proteomes" id="UP000006038"/>
    </source>
</evidence>
<evidence type="ECO:0000256" key="1">
    <source>
        <dbReference type="ARBA" id="ARBA00005771"/>
    </source>
</evidence>
<dbReference type="Gramene" id="OB09G11510.1">
    <property type="protein sequence ID" value="OB09G11510.1"/>
    <property type="gene ID" value="OB09G11510"/>
</dbReference>
<comment type="similarity">
    <text evidence="1 3">Belongs to the sulfotransferase 1 family.</text>
</comment>
<dbReference type="OrthoDB" id="205623at2759"/>
<dbReference type="InterPro" id="IPR000863">
    <property type="entry name" value="Sulfotransferase_dom"/>
</dbReference>
<proteinExistence type="inferred from homology"/>
<dbReference type="Pfam" id="PF00685">
    <property type="entry name" value="Sulfotransfer_1"/>
    <property type="match status" value="1"/>
</dbReference>
<dbReference type="HOGENOM" id="CLU_027239_0_1_1"/>
<dbReference type="RefSeq" id="XP_040383683.1">
    <property type="nucleotide sequence ID" value="XM_040527749.1"/>
</dbReference>
<keyword evidence="2 3" id="KW-0808">Transferase</keyword>